<feature type="compositionally biased region" description="Acidic residues" evidence="5">
    <location>
        <begin position="206"/>
        <end position="221"/>
    </location>
</feature>
<evidence type="ECO:0000313" key="7">
    <source>
        <dbReference type="EMBL" id="KAG5275405.1"/>
    </source>
</evidence>
<gene>
    <name evidence="7" type="ORF">AALO_G00119910</name>
</gene>
<reference evidence="7" key="1">
    <citation type="submission" date="2020-10" db="EMBL/GenBank/DDBJ databases">
        <title>Chromosome-scale genome assembly of the Allis shad, Alosa alosa.</title>
        <authorList>
            <person name="Margot Z."/>
            <person name="Christophe K."/>
            <person name="Cabau C."/>
            <person name="Louis A."/>
            <person name="Berthelot C."/>
            <person name="Parey E."/>
            <person name="Roest Crollius H."/>
            <person name="Montfort J."/>
            <person name="Robinson-Rechavi M."/>
            <person name="Bucao C."/>
            <person name="Bouchez O."/>
            <person name="Gislard M."/>
            <person name="Lluch J."/>
            <person name="Milhes M."/>
            <person name="Lampietro C."/>
            <person name="Lopez Roques C."/>
            <person name="Donnadieu C."/>
            <person name="Braasch I."/>
            <person name="Desvignes T."/>
            <person name="Postlethwait J."/>
            <person name="Bobe J."/>
            <person name="Guiguen Y."/>
        </authorList>
    </citation>
    <scope>NUCLEOTIDE SEQUENCE</scope>
    <source>
        <strain evidence="7">M-15738</strain>
        <tissue evidence="7">Blood</tissue>
    </source>
</reference>
<evidence type="ECO:0000256" key="2">
    <source>
        <dbReference type="ARBA" id="ARBA00023125"/>
    </source>
</evidence>
<keyword evidence="3" id="KW-0804">Transcription</keyword>
<dbReference type="GO" id="GO:0046983">
    <property type="term" value="F:protein dimerization activity"/>
    <property type="evidence" value="ECO:0007669"/>
    <property type="project" value="InterPro"/>
</dbReference>
<evidence type="ECO:0000256" key="1">
    <source>
        <dbReference type="ARBA" id="ARBA00023015"/>
    </source>
</evidence>
<organism evidence="7 8">
    <name type="scientific">Alosa alosa</name>
    <name type="common">allis shad</name>
    <dbReference type="NCBI Taxonomy" id="278164"/>
    <lineage>
        <taxon>Eukaryota</taxon>
        <taxon>Metazoa</taxon>
        <taxon>Chordata</taxon>
        <taxon>Craniata</taxon>
        <taxon>Vertebrata</taxon>
        <taxon>Euteleostomi</taxon>
        <taxon>Actinopterygii</taxon>
        <taxon>Neopterygii</taxon>
        <taxon>Teleostei</taxon>
        <taxon>Clupei</taxon>
        <taxon>Clupeiformes</taxon>
        <taxon>Clupeoidei</taxon>
        <taxon>Clupeidae</taxon>
        <taxon>Alosa</taxon>
    </lineage>
</organism>
<feature type="region of interest" description="Disordered" evidence="5">
    <location>
        <begin position="198"/>
        <end position="246"/>
    </location>
</feature>
<proteinExistence type="predicted"/>
<dbReference type="PANTHER" id="PTHR13864:SF15">
    <property type="entry name" value="T-CELL ACUTE LYMPHOCYTIC LEUKEMIA PROTEIN 1 HOMOLOG-RELATED"/>
    <property type="match status" value="1"/>
</dbReference>
<dbReference type="AlphaFoldDB" id="A0AAV6GNW2"/>
<dbReference type="InterPro" id="IPR036638">
    <property type="entry name" value="HLH_DNA-bd_sf"/>
</dbReference>
<protein>
    <recommendedName>
        <fullName evidence="4">Stem cell protein</fullName>
    </recommendedName>
</protein>
<feature type="compositionally biased region" description="Polar residues" evidence="5">
    <location>
        <begin position="224"/>
        <end position="240"/>
    </location>
</feature>
<evidence type="ECO:0000256" key="5">
    <source>
        <dbReference type="SAM" id="MobiDB-lite"/>
    </source>
</evidence>
<dbReference type="SMART" id="SM00353">
    <property type="entry name" value="HLH"/>
    <property type="match status" value="1"/>
</dbReference>
<dbReference type="SUPFAM" id="SSF47459">
    <property type="entry name" value="HLH, helix-loop-helix DNA-binding domain"/>
    <property type="match status" value="1"/>
</dbReference>
<accession>A0AAV6GNW2</accession>
<dbReference type="Gene3D" id="4.10.280.10">
    <property type="entry name" value="Helix-loop-helix DNA-binding domain"/>
    <property type="match status" value="1"/>
</dbReference>
<dbReference type="GO" id="GO:0000981">
    <property type="term" value="F:DNA-binding transcription factor activity, RNA polymerase II-specific"/>
    <property type="evidence" value="ECO:0007669"/>
    <property type="project" value="InterPro"/>
</dbReference>
<evidence type="ECO:0000259" key="6">
    <source>
        <dbReference type="PROSITE" id="PS50888"/>
    </source>
</evidence>
<keyword evidence="1" id="KW-0805">Transcription regulation</keyword>
<dbReference type="GO" id="GO:0000978">
    <property type="term" value="F:RNA polymerase II cis-regulatory region sequence-specific DNA binding"/>
    <property type="evidence" value="ECO:0007669"/>
    <property type="project" value="TreeGrafter"/>
</dbReference>
<dbReference type="FunFam" id="4.10.280.10:FF:000015">
    <property type="entry name" value="T-cell acute lymphocytic leukemia 1"/>
    <property type="match status" value="1"/>
</dbReference>
<dbReference type="PROSITE" id="PS50888">
    <property type="entry name" value="BHLH"/>
    <property type="match status" value="1"/>
</dbReference>
<evidence type="ECO:0000256" key="3">
    <source>
        <dbReference type="ARBA" id="ARBA00023163"/>
    </source>
</evidence>
<evidence type="ECO:0000256" key="4">
    <source>
        <dbReference type="ARBA" id="ARBA00075195"/>
    </source>
</evidence>
<evidence type="ECO:0000313" key="8">
    <source>
        <dbReference type="Proteomes" id="UP000823561"/>
    </source>
</evidence>
<dbReference type="InterPro" id="IPR040238">
    <property type="entry name" value="TAL-like"/>
</dbReference>
<dbReference type="Proteomes" id="UP000823561">
    <property type="component" value="Chromosome 9"/>
</dbReference>
<dbReference type="InterPro" id="IPR011598">
    <property type="entry name" value="bHLH_dom"/>
</dbReference>
<feature type="domain" description="BHLH" evidence="6">
    <location>
        <begin position="104"/>
        <end position="156"/>
    </location>
</feature>
<dbReference type="Pfam" id="PF00010">
    <property type="entry name" value="HLH"/>
    <property type="match status" value="1"/>
</dbReference>
<sequence length="246" mass="28387">MLALPDCNLHDTFRQRMAWRDMREAGRHDNQHDSWDTARKVREKFVACGPTKSTSFRAMLHNHITQTLSNSGYLGEHFGTNSSRMKRNAPYEVEITNGSHPKIVRRTFTNSRERWRQQNVNGAFAELRKIIPTHPPDKKLSKNEILRLAMKYINFLANLASDQKGLMFEGVDGKVPKDKETDNLGKVREKLMQDMLSPNSSCGSLLDEESSPESFSEEVDSYLETWSTSQGHRDNQQLYNLVQRKE</sequence>
<comment type="caution">
    <text evidence="7">The sequence shown here is derived from an EMBL/GenBank/DDBJ whole genome shotgun (WGS) entry which is preliminary data.</text>
</comment>
<keyword evidence="8" id="KW-1185">Reference proteome</keyword>
<dbReference type="EMBL" id="JADWDJ010000009">
    <property type="protein sequence ID" value="KAG5275405.1"/>
    <property type="molecule type" value="Genomic_DNA"/>
</dbReference>
<dbReference type="PANTHER" id="PTHR13864">
    <property type="entry name" value="T-CELL ACUTE LYMPHOCYTIC LEUKEMIA/STEM CELL LEUKEMIA-RELATED"/>
    <property type="match status" value="1"/>
</dbReference>
<name>A0AAV6GNW2_9TELE</name>
<keyword evidence="2" id="KW-0238">DNA-binding</keyword>